<evidence type="ECO:0000256" key="1">
    <source>
        <dbReference type="SAM" id="Phobius"/>
    </source>
</evidence>
<protein>
    <submittedName>
        <fullName evidence="2">Uncharacterized protein</fullName>
    </submittedName>
</protein>
<keyword evidence="1" id="KW-0812">Transmembrane</keyword>
<reference evidence="2 3" key="1">
    <citation type="submission" date="2019-04" db="EMBL/GenBank/DDBJ databases">
        <title>Complete genome sequence of Arthrobacter sp. ZXY-2 associated with effective atrazine degradation and salt adaptation.</title>
        <authorList>
            <person name="Zhao X."/>
        </authorList>
    </citation>
    <scope>NUCLEOTIDE SEQUENCE [LARGE SCALE GENOMIC DNA]</scope>
    <source>
        <strain evidence="3">ZP60</strain>
    </source>
</reference>
<proteinExistence type="predicted"/>
<dbReference type="RefSeq" id="WP_126967152.1">
    <property type="nucleotide sequence ID" value="NZ_CP039375.1"/>
</dbReference>
<organism evidence="2 3">
    <name type="scientific">Halomicrobium mukohataei</name>
    <dbReference type="NCBI Taxonomy" id="57705"/>
    <lineage>
        <taxon>Archaea</taxon>
        <taxon>Methanobacteriati</taxon>
        <taxon>Methanobacteriota</taxon>
        <taxon>Stenosarchaea group</taxon>
        <taxon>Halobacteria</taxon>
        <taxon>Halobacteriales</taxon>
        <taxon>Haloarculaceae</taxon>
        <taxon>Halomicrobium</taxon>
    </lineage>
</organism>
<dbReference type="AlphaFoldDB" id="A0A4D6KBK0"/>
<feature type="transmembrane region" description="Helical" evidence="1">
    <location>
        <begin position="12"/>
        <end position="41"/>
    </location>
</feature>
<dbReference type="EMBL" id="CP039375">
    <property type="protein sequence ID" value="QCD65450.1"/>
    <property type="molecule type" value="Genomic_DNA"/>
</dbReference>
<evidence type="ECO:0000313" key="2">
    <source>
        <dbReference type="EMBL" id="QCD65450.1"/>
    </source>
</evidence>
<keyword evidence="1" id="KW-1133">Transmembrane helix</keyword>
<sequence>MDIRKIEPLDVIGAGIAAIVFGYLLIIQGSLILGFVLAAWILSMSVSLRSSNYEHTVVLLVLGSLITGAMMSGQFTYLLLSVVVAGFGYTLWTIKRSSRDTAVL</sequence>
<accession>A0A4D6KBK0</accession>
<evidence type="ECO:0000313" key="3">
    <source>
        <dbReference type="Proteomes" id="UP000297053"/>
    </source>
</evidence>
<gene>
    <name evidence="2" type="ORF">E5139_07285</name>
</gene>
<dbReference type="GeneID" id="39881989"/>
<name>A0A4D6KBK0_9EURY</name>
<reference evidence="2 3" key="2">
    <citation type="submission" date="2019-04" db="EMBL/GenBank/DDBJ databases">
        <authorList>
            <person name="Yang S."/>
            <person name="Wei W."/>
        </authorList>
    </citation>
    <scope>NUCLEOTIDE SEQUENCE [LARGE SCALE GENOMIC DNA]</scope>
    <source>
        <strain evidence="3">ZP60</strain>
    </source>
</reference>
<dbReference type="KEGG" id="halz:E5139_07285"/>
<feature type="transmembrane region" description="Helical" evidence="1">
    <location>
        <begin position="53"/>
        <end position="71"/>
    </location>
</feature>
<keyword evidence="1" id="KW-0472">Membrane</keyword>
<dbReference type="Proteomes" id="UP000297053">
    <property type="component" value="Chromosome"/>
</dbReference>